<dbReference type="PROSITE" id="PS50110">
    <property type="entry name" value="RESPONSE_REGULATORY"/>
    <property type="match status" value="1"/>
</dbReference>
<comment type="caution">
    <text evidence="6">The sequence shown here is derived from an EMBL/GenBank/DDBJ whole genome shotgun (WGS) entry which is preliminary data.</text>
</comment>
<feature type="modified residue" description="4-aspartylphosphate" evidence="3">
    <location>
        <position position="61"/>
    </location>
</feature>
<dbReference type="Pfam" id="PF00196">
    <property type="entry name" value="GerE"/>
    <property type="match status" value="1"/>
</dbReference>
<dbReference type="PROSITE" id="PS00622">
    <property type="entry name" value="HTH_LUXR_1"/>
    <property type="match status" value="1"/>
</dbReference>
<proteinExistence type="predicted"/>
<evidence type="ECO:0000313" key="6">
    <source>
        <dbReference type="EMBL" id="RBP46217.1"/>
    </source>
</evidence>
<dbReference type="CDD" id="cd17535">
    <property type="entry name" value="REC_NarL-like"/>
    <property type="match status" value="1"/>
</dbReference>
<feature type="domain" description="HTH luxR-type" evidence="4">
    <location>
        <begin position="137"/>
        <end position="207"/>
    </location>
</feature>
<reference evidence="6 7" key="1">
    <citation type="submission" date="2018-06" db="EMBL/GenBank/DDBJ databases">
        <title>Genomic Encyclopedia of Type Strains, Phase IV (KMG-IV): sequencing the most valuable type-strain genomes for metagenomic binning, comparative biology and taxonomic classification.</title>
        <authorList>
            <person name="Goeker M."/>
        </authorList>
    </citation>
    <scope>NUCLEOTIDE SEQUENCE [LARGE SCALE GENOMIC DNA]</scope>
    <source>
        <strain evidence="6 7">DSM 25532</strain>
    </source>
</reference>
<dbReference type="SMART" id="SM00421">
    <property type="entry name" value="HTH_LUXR"/>
    <property type="match status" value="1"/>
</dbReference>
<dbReference type="PANTHER" id="PTHR43214:SF43">
    <property type="entry name" value="TWO-COMPONENT RESPONSE REGULATOR"/>
    <property type="match status" value="1"/>
</dbReference>
<evidence type="ECO:0000256" key="1">
    <source>
        <dbReference type="ARBA" id="ARBA00022553"/>
    </source>
</evidence>
<dbReference type="GO" id="GO:0006355">
    <property type="term" value="P:regulation of DNA-templated transcription"/>
    <property type="evidence" value="ECO:0007669"/>
    <property type="project" value="InterPro"/>
</dbReference>
<gene>
    <name evidence="6" type="ORF">DES53_102603</name>
</gene>
<evidence type="ECO:0000259" key="5">
    <source>
        <dbReference type="PROSITE" id="PS50110"/>
    </source>
</evidence>
<dbReference type="InterPro" id="IPR001789">
    <property type="entry name" value="Sig_transdc_resp-reg_receiver"/>
</dbReference>
<evidence type="ECO:0000256" key="3">
    <source>
        <dbReference type="PROSITE-ProRule" id="PRU00169"/>
    </source>
</evidence>
<dbReference type="InterPro" id="IPR016032">
    <property type="entry name" value="Sig_transdc_resp-reg_C-effctor"/>
</dbReference>
<dbReference type="Pfam" id="PF00072">
    <property type="entry name" value="Response_reg"/>
    <property type="match status" value="1"/>
</dbReference>
<dbReference type="Gene3D" id="3.40.50.2300">
    <property type="match status" value="1"/>
</dbReference>
<accession>A0A366HU39</accession>
<dbReference type="SUPFAM" id="SSF46894">
    <property type="entry name" value="C-terminal effector domain of the bipartite response regulators"/>
    <property type="match status" value="1"/>
</dbReference>
<dbReference type="PRINTS" id="PR00038">
    <property type="entry name" value="HTHLUXR"/>
</dbReference>
<dbReference type="InterPro" id="IPR039420">
    <property type="entry name" value="WalR-like"/>
</dbReference>
<name>A0A366HU39_9BACT</name>
<dbReference type="GO" id="GO:0000160">
    <property type="term" value="P:phosphorelay signal transduction system"/>
    <property type="evidence" value="ECO:0007669"/>
    <property type="project" value="InterPro"/>
</dbReference>
<keyword evidence="1 3" id="KW-0597">Phosphoprotein</keyword>
<dbReference type="RefSeq" id="WP_113957747.1">
    <property type="nucleotide sequence ID" value="NZ_QNRR01000002.1"/>
</dbReference>
<dbReference type="AlphaFoldDB" id="A0A366HU39"/>
<dbReference type="InterPro" id="IPR011006">
    <property type="entry name" value="CheY-like_superfamily"/>
</dbReference>
<evidence type="ECO:0000259" key="4">
    <source>
        <dbReference type="PROSITE" id="PS50043"/>
    </source>
</evidence>
<dbReference type="GO" id="GO:0003677">
    <property type="term" value="F:DNA binding"/>
    <property type="evidence" value="ECO:0007669"/>
    <property type="project" value="UniProtKB-KW"/>
</dbReference>
<dbReference type="OrthoDB" id="9796655at2"/>
<evidence type="ECO:0000313" key="7">
    <source>
        <dbReference type="Proteomes" id="UP000253426"/>
    </source>
</evidence>
<keyword evidence="2" id="KW-0238">DNA-binding</keyword>
<dbReference type="SMART" id="SM00448">
    <property type="entry name" value="REC"/>
    <property type="match status" value="1"/>
</dbReference>
<dbReference type="SUPFAM" id="SSF52172">
    <property type="entry name" value="CheY-like"/>
    <property type="match status" value="1"/>
</dbReference>
<dbReference type="Proteomes" id="UP000253426">
    <property type="component" value="Unassembled WGS sequence"/>
</dbReference>
<sequence length="211" mass="22788">MASTSPTPLRILLVDDHFVVRSGLAASLGLEDDLRVVAEAGDANEALAQYATKTPDVVIMDLQLGNSSGLDATSRLCKEHPTARVLVFSSFARDEDVYRAIRAGAMGYLQKAAPREDLLQAVRTVAQGKRFLPPDIAQRLAERLGRPEPSARELEVLALIAKGRSNKEIAAALGVSDETVKTHVSNIMQKLQAQDRAHAVTEAIRLGLLEV</sequence>
<keyword evidence="7" id="KW-1185">Reference proteome</keyword>
<dbReference type="PROSITE" id="PS50043">
    <property type="entry name" value="HTH_LUXR_2"/>
    <property type="match status" value="1"/>
</dbReference>
<dbReference type="InterPro" id="IPR000792">
    <property type="entry name" value="Tscrpt_reg_LuxR_C"/>
</dbReference>
<evidence type="ECO:0000256" key="2">
    <source>
        <dbReference type="ARBA" id="ARBA00023125"/>
    </source>
</evidence>
<dbReference type="CDD" id="cd06170">
    <property type="entry name" value="LuxR_C_like"/>
    <property type="match status" value="1"/>
</dbReference>
<dbReference type="PANTHER" id="PTHR43214">
    <property type="entry name" value="TWO-COMPONENT RESPONSE REGULATOR"/>
    <property type="match status" value="1"/>
</dbReference>
<dbReference type="InterPro" id="IPR058245">
    <property type="entry name" value="NreC/VraR/RcsB-like_REC"/>
</dbReference>
<dbReference type="EMBL" id="QNRR01000002">
    <property type="protein sequence ID" value="RBP46217.1"/>
    <property type="molecule type" value="Genomic_DNA"/>
</dbReference>
<organism evidence="6 7">
    <name type="scientific">Roseimicrobium gellanilyticum</name>
    <dbReference type="NCBI Taxonomy" id="748857"/>
    <lineage>
        <taxon>Bacteria</taxon>
        <taxon>Pseudomonadati</taxon>
        <taxon>Verrucomicrobiota</taxon>
        <taxon>Verrucomicrobiia</taxon>
        <taxon>Verrucomicrobiales</taxon>
        <taxon>Verrucomicrobiaceae</taxon>
        <taxon>Roseimicrobium</taxon>
    </lineage>
</organism>
<feature type="domain" description="Response regulatory" evidence="5">
    <location>
        <begin position="10"/>
        <end position="126"/>
    </location>
</feature>
<protein>
    <submittedName>
        <fullName evidence="6">LuxR family two component transcriptional regulator</fullName>
    </submittedName>
</protein>